<evidence type="ECO:0000313" key="1">
    <source>
        <dbReference type="EMBL" id="JAH35685.1"/>
    </source>
</evidence>
<accession>A0A0E9S4T2</accession>
<name>A0A0E9S4T2_ANGAN</name>
<proteinExistence type="predicted"/>
<protein>
    <submittedName>
        <fullName evidence="1">Uncharacterized protein</fullName>
    </submittedName>
</protein>
<reference evidence="1" key="2">
    <citation type="journal article" date="2015" name="Fish Shellfish Immunol.">
        <title>Early steps in the European eel (Anguilla anguilla)-Vibrio vulnificus interaction in the gills: Role of the RtxA13 toxin.</title>
        <authorList>
            <person name="Callol A."/>
            <person name="Pajuelo D."/>
            <person name="Ebbesson L."/>
            <person name="Teles M."/>
            <person name="MacKenzie S."/>
            <person name="Amaro C."/>
        </authorList>
    </citation>
    <scope>NUCLEOTIDE SEQUENCE</scope>
</reference>
<dbReference type="EMBL" id="GBXM01072892">
    <property type="protein sequence ID" value="JAH35685.1"/>
    <property type="molecule type" value="Transcribed_RNA"/>
</dbReference>
<organism evidence="1">
    <name type="scientific">Anguilla anguilla</name>
    <name type="common">European freshwater eel</name>
    <name type="synonym">Muraena anguilla</name>
    <dbReference type="NCBI Taxonomy" id="7936"/>
    <lineage>
        <taxon>Eukaryota</taxon>
        <taxon>Metazoa</taxon>
        <taxon>Chordata</taxon>
        <taxon>Craniata</taxon>
        <taxon>Vertebrata</taxon>
        <taxon>Euteleostomi</taxon>
        <taxon>Actinopterygii</taxon>
        <taxon>Neopterygii</taxon>
        <taxon>Teleostei</taxon>
        <taxon>Anguilliformes</taxon>
        <taxon>Anguillidae</taxon>
        <taxon>Anguilla</taxon>
    </lineage>
</organism>
<reference evidence="1" key="1">
    <citation type="submission" date="2014-11" db="EMBL/GenBank/DDBJ databases">
        <authorList>
            <person name="Amaro Gonzalez C."/>
        </authorList>
    </citation>
    <scope>NUCLEOTIDE SEQUENCE</scope>
</reference>
<sequence length="13" mass="1566">MRKTESRTFLLLA</sequence>